<dbReference type="InterPro" id="IPR043504">
    <property type="entry name" value="Peptidase_S1_PA_chymotrypsin"/>
</dbReference>
<dbReference type="Gene3D" id="2.40.10.10">
    <property type="entry name" value="Trypsin-like serine proteases"/>
    <property type="match status" value="2"/>
</dbReference>
<organism evidence="2 3">
    <name type="scientific">Sinosporangium siamense</name>
    <dbReference type="NCBI Taxonomy" id="1367973"/>
    <lineage>
        <taxon>Bacteria</taxon>
        <taxon>Bacillati</taxon>
        <taxon>Actinomycetota</taxon>
        <taxon>Actinomycetes</taxon>
        <taxon>Streptosporangiales</taxon>
        <taxon>Streptosporangiaceae</taxon>
        <taxon>Sinosporangium</taxon>
    </lineage>
</organism>
<proteinExistence type="predicted"/>
<evidence type="ECO:0000313" key="3">
    <source>
        <dbReference type="Proteomes" id="UP000606172"/>
    </source>
</evidence>
<keyword evidence="1" id="KW-0732">Signal</keyword>
<evidence type="ECO:0000313" key="2">
    <source>
        <dbReference type="EMBL" id="GII96741.1"/>
    </source>
</evidence>
<dbReference type="InterPro" id="IPR009003">
    <property type="entry name" value="Peptidase_S1_PA"/>
</dbReference>
<dbReference type="SUPFAM" id="SSF50494">
    <property type="entry name" value="Trypsin-like serine proteases"/>
    <property type="match status" value="1"/>
</dbReference>
<gene>
    <name evidence="2" type="ORF">Ssi02_69720</name>
</gene>
<accession>A0A919RMY5</accession>
<dbReference type="RefSeq" id="WP_204031752.1">
    <property type="nucleotide sequence ID" value="NZ_BOOW01000049.1"/>
</dbReference>
<protein>
    <recommendedName>
        <fullName evidence="4">Streptogrisin C</fullName>
    </recommendedName>
</protein>
<reference evidence="2" key="1">
    <citation type="submission" date="2021-01" db="EMBL/GenBank/DDBJ databases">
        <title>Whole genome shotgun sequence of Sinosporangium siamense NBRC 109515.</title>
        <authorList>
            <person name="Komaki H."/>
            <person name="Tamura T."/>
        </authorList>
    </citation>
    <scope>NUCLEOTIDE SEQUENCE</scope>
    <source>
        <strain evidence="2">NBRC 109515</strain>
    </source>
</reference>
<dbReference type="AlphaFoldDB" id="A0A919RMY5"/>
<dbReference type="Proteomes" id="UP000606172">
    <property type="component" value="Unassembled WGS sequence"/>
</dbReference>
<feature type="chain" id="PRO_5039525394" description="Streptogrisin C" evidence="1">
    <location>
        <begin position="29"/>
        <end position="429"/>
    </location>
</feature>
<evidence type="ECO:0000256" key="1">
    <source>
        <dbReference type="SAM" id="SignalP"/>
    </source>
</evidence>
<dbReference type="EMBL" id="BOOW01000049">
    <property type="protein sequence ID" value="GII96741.1"/>
    <property type="molecule type" value="Genomic_DNA"/>
</dbReference>
<feature type="signal peptide" evidence="1">
    <location>
        <begin position="1"/>
        <end position="28"/>
    </location>
</feature>
<evidence type="ECO:0008006" key="4">
    <source>
        <dbReference type="Google" id="ProtNLM"/>
    </source>
</evidence>
<comment type="caution">
    <text evidence="2">The sequence shown here is derived from an EMBL/GenBank/DDBJ whole genome shotgun (WGS) entry which is preliminary data.</text>
</comment>
<sequence>MPVALRTNRPRYVRFLAVVLGFALTATAFTSAQAVARDPGKEITSGTIDQGPVPGGFATWEELLKVQDALVKAAERITRAAQAEAGAGFAGVELKSEQRELHVYWKGNVSQTVDSLIAGLRKDVRISVLPARHSEAELAAETRRLAAKTSGELTSITAQVDGSGLVVTTASENLAKANAAVAGAKVAVTVETGVSPKLAVRWNDSPPWWGGAAWRNSATGGGCSTGFAVRVGTVTGIATAGHCGALGQVATDPTGEVIGPFAGDNDSQDSAWIRTNAAGRVYNNPTPATSPEFSNPVIGPLSSFVGLWICTSGAYSGTRCGIQVRQVSVAIWVGYWINNTVRAEKVDLTNAIGQGDSGGTVEVVDPVSSPAYPVPASRVHVAGVNTAIDTSTAVPCTGYVLTGRTCAWRMYYAPWKNFLKYAGITVIPG</sequence>
<name>A0A919RMY5_9ACTN</name>
<keyword evidence="3" id="KW-1185">Reference proteome</keyword>